<evidence type="ECO:0000256" key="2">
    <source>
        <dbReference type="SAM" id="SignalP"/>
    </source>
</evidence>
<dbReference type="Gene3D" id="3.30.457.10">
    <property type="entry name" value="Copper amine oxidase-like, N-terminal domain"/>
    <property type="match status" value="1"/>
</dbReference>
<dbReference type="PANTHER" id="PTHR30383">
    <property type="entry name" value="THIOESTERASE 1/PROTEASE 1/LYSOPHOSPHOLIPASE L1"/>
    <property type="match status" value="1"/>
</dbReference>
<evidence type="ECO:0000313" key="4">
    <source>
        <dbReference type="EMBL" id="MDG0790797.1"/>
    </source>
</evidence>
<protein>
    <submittedName>
        <fullName evidence="4">Stalk domain-containing protein</fullName>
    </submittedName>
</protein>
<dbReference type="InterPro" id="IPR051532">
    <property type="entry name" value="Ester_Hydrolysis_Enzymes"/>
</dbReference>
<keyword evidence="2" id="KW-0732">Signal</keyword>
<dbReference type="InterPro" id="IPR012854">
    <property type="entry name" value="Cu_amine_oxidase-like_N"/>
</dbReference>
<dbReference type="Pfam" id="PF00657">
    <property type="entry name" value="Lipase_GDSL"/>
    <property type="match status" value="1"/>
</dbReference>
<keyword evidence="5" id="KW-1185">Reference proteome</keyword>
<dbReference type="Proteomes" id="UP001153387">
    <property type="component" value="Unassembled WGS sequence"/>
</dbReference>
<dbReference type="GO" id="GO:0004622">
    <property type="term" value="F:phosphatidylcholine lysophospholipase activity"/>
    <property type="evidence" value="ECO:0007669"/>
    <property type="project" value="TreeGrafter"/>
</dbReference>
<dbReference type="Pfam" id="PF07833">
    <property type="entry name" value="Cu_amine_oxidN1"/>
    <property type="match status" value="1"/>
</dbReference>
<feature type="domain" description="Copper amine oxidase-like N-terminal" evidence="3">
    <location>
        <begin position="322"/>
        <end position="430"/>
    </location>
</feature>
<gene>
    <name evidence="4" type="ORF">OMP38_07935</name>
</gene>
<feature type="coiled-coil region" evidence="1">
    <location>
        <begin position="189"/>
        <end position="246"/>
    </location>
</feature>
<dbReference type="InterPro" id="IPR036582">
    <property type="entry name" value="Mao_N_sf"/>
</dbReference>
<dbReference type="Gene3D" id="3.40.50.1110">
    <property type="entry name" value="SGNH hydrolase"/>
    <property type="match status" value="1"/>
</dbReference>
<dbReference type="RefSeq" id="WP_277564592.1">
    <property type="nucleotide sequence ID" value="NZ_JAPDHZ010000002.1"/>
</dbReference>
<organism evidence="4 5">
    <name type="scientific">Cohnella ginsengisoli</name>
    <dbReference type="NCBI Taxonomy" id="425004"/>
    <lineage>
        <taxon>Bacteria</taxon>
        <taxon>Bacillati</taxon>
        <taxon>Bacillota</taxon>
        <taxon>Bacilli</taxon>
        <taxon>Bacillales</taxon>
        <taxon>Paenibacillaceae</taxon>
        <taxon>Cohnella</taxon>
    </lineage>
</organism>
<reference evidence="4 5" key="1">
    <citation type="submission" date="2022-10" db="EMBL/GenBank/DDBJ databases">
        <title>Comparative genomic analysis of Cohnella hashimotonis sp. nov., isolated from the International Space Station.</title>
        <authorList>
            <person name="Simpson A."/>
            <person name="Venkateswaran K."/>
        </authorList>
    </citation>
    <scope>NUCLEOTIDE SEQUENCE [LARGE SCALE GENOMIC DNA]</scope>
    <source>
        <strain evidence="4 5">DSM 18997</strain>
    </source>
</reference>
<feature type="chain" id="PRO_5040880865" evidence="2">
    <location>
        <begin position="28"/>
        <end position="434"/>
    </location>
</feature>
<evidence type="ECO:0000256" key="1">
    <source>
        <dbReference type="SAM" id="Coils"/>
    </source>
</evidence>
<feature type="signal peptide" evidence="2">
    <location>
        <begin position="1"/>
        <end position="27"/>
    </location>
</feature>
<dbReference type="AlphaFoldDB" id="A0A9X4KEV4"/>
<accession>A0A9X4KEV4</accession>
<proteinExistence type="predicted"/>
<dbReference type="SUPFAM" id="SSF52266">
    <property type="entry name" value="SGNH hydrolase"/>
    <property type="match status" value="1"/>
</dbReference>
<dbReference type="InterPro" id="IPR036514">
    <property type="entry name" value="SGNH_hydro_sf"/>
</dbReference>
<evidence type="ECO:0000259" key="3">
    <source>
        <dbReference type="Pfam" id="PF07833"/>
    </source>
</evidence>
<name>A0A9X4KEV4_9BACL</name>
<dbReference type="EMBL" id="JAPDHZ010000002">
    <property type="protein sequence ID" value="MDG0790797.1"/>
    <property type="molecule type" value="Genomic_DNA"/>
</dbReference>
<sequence>MKIQARRRSAALLVALAVGAVPVAAHAAGEQTAPTAAAHDAFKIVALGDSISLGYEPGVTRAADIYGYADRLYVNALLHGRAELANYGALGLQNAGLTQLLAGAAEGRKLTADDLQDYAAYDPAAKAQADAVAAGAPALRDSLADADLVALTIGGNDFAALVRDLVGKTGGDAAASFEKTFDEKLNNYAEQLQANLRTLRSLAPQARIEVADQYSPVSKIVGDSLYAELNASIAKLSAKLDELKTSLAAEGVAIDIVHIGGAFQGKEALYTHFSPVFGVTDIHPTQAGYETIARAFAAPVWPDYTEIAPSDKAANPAPTVYIKGKLLTTQNKPQLKSNTTFLALSDIAAATGAELLWDNKTKTATFKQNGREVKLTIGAKSIVIGGVKQALNVPAYLQTVGKESKTYVPLAAITQGLDYQVVYQAKLHTAFINS</sequence>
<dbReference type="InterPro" id="IPR001087">
    <property type="entry name" value="GDSL"/>
</dbReference>
<dbReference type="SUPFAM" id="SSF55383">
    <property type="entry name" value="Copper amine oxidase, domain N"/>
    <property type="match status" value="1"/>
</dbReference>
<comment type="caution">
    <text evidence="4">The sequence shown here is derived from an EMBL/GenBank/DDBJ whole genome shotgun (WGS) entry which is preliminary data.</text>
</comment>
<dbReference type="CDD" id="cd00229">
    <property type="entry name" value="SGNH_hydrolase"/>
    <property type="match status" value="1"/>
</dbReference>
<keyword evidence="1" id="KW-0175">Coiled coil</keyword>
<dbReference type="PANTHER" id="PTHR30383:SF5">
    <property type="entry name" value="SGNH HYDROLASE-TYPE ESTERASE DOMAIN-CONTAINING PROTEIN"/>
    <property type="match status" value="1"/>
</dbReference>
<evidence type="ECO:0000313" key="5">
    <source>
        <dbReference type="Proteomes" id="UP001153387"/>
    </source>
</evidence>